<proteinExistence type="predicted"/>
<dbReference type="OrthoDB" id="9832419at2"/>
<feature type="domain" description="Peptidase S24/S26A/S26B/S26C" evidence="1">
    <location>
        <begin position="35"/>
        <end position="113"/>
    </location>
</feature>
<evidence type="ECO:0000259" key="1">
    <source>
        <dbReference type="Pfam" id="PF00717"/>
    </source>
</evidence>
<dbReference type="Gene3D" id="2.10.109.10">
    <property type="entry name" value="Umud Fragment, subunit A"/>
    <property type="match status" value="1"/>
</dbReference>
<dbReference type="SUPFAM" id="SSF51306">
    <property type="entry name" value="LexA/Signal peptidase"/>
    <property type="match status" value="1"/>
</dbReference>
<dbReference type="Pfam" id="PF00717">
    <property type="entry name" value="Peptidase_S24"/>
    <property type="match status" value="1"/>
</dbReference>
<dbReference type="InterPro" id="IPR036286">
    <property type="entry name" value="LexA/Signal_pep-like_sf"/>
</dbReference>
<dbReference type="Proteomes" id="UP000295788">
    <property type="component" value="Unassembled WGS sequence"/>
</dbReference>
<comment type="caution">
    <text evidence="2">The sequence shown here is derived from an EMBL/GenBank/DDBJ whole genome shotgun (WGS) entry which is preliminary data.</text>
</comment>
<dbReference type="AlphaFoldDB" id="A0A4V2US80"/>
<sequence>MLVEIRSEISSLTKRSLYDAHELGMVEVNYPINVDYALLIDDIGLNSLGIDQGDILLIEKARWVTSPVQLVVAVIDDEMIARVFTQHKDESIHLLADNVDDIVVYPDDIKIIGLSLYVIKPDTGGIKPINAEDMLLKR</sequence>
<gene>
    <name evidence="2" type="ORF">EDD72_1179</name>
</gene>
<dbReference type="InterPro" id="IPR015927">
    <property type="entry name" value="Peptidase_S24_S26A/B/C"/>
</dbReference>
<reference evidence="2 3" key="1">
    <citation type="submission" date="2019-03" db="EMBL/GenBank/DDBJ databases">
        <title>Genomic Encyclopedia of Type Strains, Phase IV (KMG-IV): sequencing the most valuable type-strain genomes for metagenomic binning, comparative biology and taxonomic classification.</title>
        <authorList>
            <person name="Goeker M."/>
        </authorList>
    </citation>
    <scope>NUCLEOTIDE SEQUENCE [LARGE SCALE GENOMIC DNA]</scope>
    <source>
        <strain evidence="2 3">DSM 23802</strain>
    </source>
</reference>
<evidence type="ECO:0000313" key="3">
    <source>
        <dbReference type="Proteomes" id="UP000295788"/>
    </source>
</evidence>
<dbReference type="RefSeq" id="WP_132769775.1">
    <property type="nucleotide sequence ID" value="NZ_SMAB01000017.1"/>
</dbReference>
<dbReference type="EMBL" id="SMAB01000017">
    <property type="protein sequence ID" value="TCS80342.1"/>
    <property type="molecule type" value="Genomic_DNA"/>
</dbReference>
<name>A0A4V2US80_9BACI</name>
<evidence type="ECO:0000313" key="2">
    <source>
        <dbReference type="EMBL" id="TCS80342.1"/>
    </source>
</evidence>
<protein>
    <recommendedName>
        <fullName evidence="1">Peptidase S24/S26A/S26B/S26C domain-containing protein</fullName>
    </recommendedName>
</protein>
<keyword evidence="3" id="KW-1185">Reference proteome</keyword>
<accession>A0A4V2US80</accession>
<organism evidence="2 3">
    <name type="scientific">Tepidibacillus fermentans</name>
    <dbReference type="NCBI Taxonomy" id="1281767"/>
    <lineage>
        <taxon>Bacteria</taxon>
        <taxon>Bacillati</taxon>
        <taxon>Bacillota</taxon>
        <taxon>Bacilli</taxon>
        <taxon>Bacillales</taxon>
        <taxon>Bacillaceae</taxon>
        <taxon>Tepidibacillus</taxon>
    </lineage>
</organism>